<dbReference type="EMBL" id="CABT02000012">
    <property type="protein sequence ID" value="CCC10258.1"/>
    <property type="molecule type" value="Genomic_DNA"/>
</dbReference>
<feature type="region of interest" description="Disordered" evidence="1">
    <location>
        <begin position="118"/>
        <end position="148"/>
    </location>
</feature>
<dbReference type="InParanoid" id="F7VXL4"/>
<keyword evidence="3" id="KW-1185">Reference proteome</keyword>
<proteinExistence type="predicted"/>
<name>F7VXL4_SORMK</name>
<feature type="compositionally biased region" description="Low complexity" evidence="1">
    <location>
        <begin position="131"/>
        <end position="148"/>
    </location>
</feature>
<dbReference type="AlphaFoldDB" id="F7VXL4"/>
<gene>
    <name evidence="2" type="ORF">SMAC_02836</name>
</gene>
<reference evidence="2 3" key="1">
    <citation type="journal article" date="2010" name="PLoS Genet.">
        <title>De novo assembly of a 40 Mb eukaryotic genome from short sequence reads: Sordaria macrospora, a model organism for fungal morphogenesis.</title>
        <authorList>
            <person name="Nowrousian M."/>
            <person name="Stajich J."/>
            <person name="Chu M."/>
            <person name="Engh I."/>
            <person name="Espagne E."/>
            <person name="Halliday K."/>
            <person name="Kamerewerd J."/>
            <person name="Kempken F."/>
            <person name="Knab B."/>
            <person name="Kuo H.C."/>
            <person name="Osiewacz H.D."/>
            <person name="Poeggeler S."/>
            <person name="Read N."/>
            <person name="Seiler S."/>
            <person name="Smith K."/>
            <person name="Zickler D."/>
            <person name="Kueck U."/>
            <person name="Freitag M."/>
        </authorList>
    </citation>
    <scope>NUCLEOTIDE SEQUENCE [LARGE SCALE GENOMIC DNA]</scope>
    <source>
        <strain evidence="3">ATCC MYA-333 / DSM 997 / K(L3346) / K-hell</strain>
        <tissue evidence="2">Mycelium</tissue>
    </source>
</reference>
<evidence type="ECO:0000256" key="1">
    <source>
        <dbReference type="SAM" id="MobiDB-lite"/>
    </source>
</evidence>
<accession>F7VXL4</accession>
<organism evidence="2 3">
    <name type="scientific">Sordaria macrospora (strain ATCC MYA-333 / DSM 997 / K(L3346) / K-hell)</name>
    <dbReference type="NCBI Taxonomy" id="771870"/>
    <lineage>
        <taxon>Eukaryota</taxon>
        <taxon>Fungi</taxon>
        <taxon>Dikarya</taxon>
        <taxon>Ascomycota</taxon>
        <taxon>Pezizomycotina</taxon>
        <taxon>Sordariomycetes</taxon>
        <taxon>Sordariomycetidae</taxon>
        <taxon>Sordariales</taxon>
        <taxon>Sordariaceae</taxon>
        <taxon>Sordaria</taxon>
    </lineage>
</organism>
<dbReference type="Proteomes" id="UP000001881">
    <property type="component" value="Unassembled WGS sequence"/>
</dbReference>
<protein>
    <submittedName>
        <fullName evidence="2">WGS project CABT00000000 data, contig 2.12</fullName>
    </submittedName>
</protein>
<feature type="region of interest" description="Disordered" evidence="1">
    <location>
        <begin position="58"/>
        <end position="94"/>
    </location>
</feature>
<comment type="caution">
    <text evidence="2">The sequence shown here is derived from an EMBL/GenBank/DDBJ whole genome shotgun (WGS) entry which is preliminary data.</text>
</comment>
<evidence type="ECO:0000313" key="3">
    <source>
        <dbReference type="Proteomes" id="UP000001881"/>
    </source>
</evidence>
<sequence length="200" mass="21657">MDERLVCWPLVALWLLFGTLGGVPVFPVNWALDWACGFSVPSTFYLVYTLVDPELGDSPEAPEVHTEPEMAAPSFTPDVDDGADNGPLVLSPPSTPPPLPGNFTALTFRPALPANAPTFAAQTVRPRTRRPALSSRRPVLPPSLRRPAAQPVYVDPAEVEQMELSHRSMEYQAKISKGVMKAAVASARVQSEVQAEAEGR</sequence>
<dbReference type="VEuPathDB" id="FungiDB:SMAC_02836"/>
<dbReference type="HOGENOM" id="CLU_1366999_0_0_1"/>
<evidence type="ECO:0000313" key="2">
    <source>
        <dbReference type="EMBL" id="CCC10258.1"/>
    </source>
</evidence>
<dbReference type="eggNOG" id="ENOG502RJPE">
    <property type="taxonomic scope" value="Eukaryota"/>
</dbReference>